<organism evidence="1 2">
    <name type="scientific">Plakobranchus ocellatus</name>
    <dbReference type="NCBI Taxonomy" id="259542"/>
    <lineage>
        <taxon>Eukaryota</taxon>
        <taxon>Metazoa</taxon>
        <taxon>Spiralia</taxon>
        <taxon>Lophotrochozoa</taxon>
        <taxon>Mollusca</taxon>
        <taxon>Gastropoda</taxon>
        <taxon>Heterobranchia</taxon>
        <taxon>Euthyneura</taxon>
        <taxon>Panpulmonata</taxon>
        <taxon>Sacoglossa</taxon>
        <taxon>Placobranchoidea</taxon>
        <taxon>Plakobranchidae</taxon>
        <taxon>Plakobranchus</taxon>
    </lineage>
</organism>
<accession>A0AAV4BZM1</accession>
<evidence type="ECO:0000313" key="2">
    <source>
        <dbReference type="Proteomes" id="UP000735302"/>
    </source>
</evidence>
<protein>
    <submittedName>
        <fullName evidence="1">Uncharacterized protein</fullName>
    </submittedName>
</protein>
<proteinExistence type="predicted"/>
<evidence type="ECO:0000313" key="1">
    <source>
        <dbReference type="EMBL" id="GFO24792.1"/>
    </source>
</evidence>
<name>A0AAV4BZM1_9GAST</name>
<keyword evidence="2" id="KW-1185">Reference proteome</keyword>
<dbReference type="Proteomes" id="UP000735302">
    <property type="component" value="Unassembled WGS sequence"/>
</dbReference>
<reference evidence="1 2" key="1">
    <citation type="journal article" date="2021" name="Elife">
        <title>Chloroplast acquisition without the gene transfer in kleptoplastic sea slugs, Plakobranchus ocellatus.</title>
        <authorList>
            <person name="Maeda T."/>
            <person name="Takahashi S."/>
            <person name="Yoshida T."/>
            <person name="Shimamura S."/>
            <person name="Takaki Y."/>
            <person name="Nagai Y."/>
            <person name="Toyoda A."/>
            <person name="Suzuki Y."/>
            <person name="Arimoto A."/>
            <person name="Ishii H."/>
            <person name="Satoh N."/>
            <person name="Nishiyama T."/>
            <person name="Hasebe M."/>
            <person name="Maruyama T."/>
            <person name="Minagawa J."/>
            <person name="Obokata J."/>
            <person name="Shigenobu S."/>
        </authorList>
    </citation>
    <scope>NUCLEOTIDE SEQUENCE [LARGE SCALE GENOMIC DNA]</scope>
</reference>
<sequence>MKSSANDITYPSEDFGRTTCLQLIIIPGFWNLRYTRPLIFLKGSSLVSISSSLLGILKASYQRIVLLEADQLVTINATVSLHCRRPQRYRPAQGLSSGHNRTHHHRHARVLKDSCSPHVPNNDITDIVLDSQRLHFTTLVRRPWIDHFLLIQQCYVIDIYQQ</sequence>
<gene>
    <name evidence="1" type="ORF">PoB_005129700</name>
</gene>
<dbReference type="EMBL" id="BLXT01005639">
    <property type="protein sequence ID" value="GFO24792.1"/>
    <property type="molecule type" value="Genomic_DNA"/>
</dbReference>
<comment type="caution">
    <text evidence="1">The sequence shown here is derived from an EMBL/GenBank/DDBJ whole genome shotgun (WGS) entry which is preliminary data.</text>
</comment>
<dbReference type="AlphaFoldDB" id="A0AAV4BZM1"/>